<evidence type="ECO:0000256" key="6">
    <source>
        <dbReference type="ARBA" id="ARBA00022989"/>
    </source>
</evidence>
<proteinExistence type="inferred from homology"/>
<gene>
    <name evidence="12" type="ORF">P153DRAFT_280690</name>
</gene>
<keyword evidence="13" id="KW-1185">Reference proteome</keyword>
<dbReference type="InterPro" id="IPR024461">
    <property type="entry name" value="CCDC90-like"/>
</dbReference>
<comment type="similarity">
    <text evidence="3">Belongs to the CCDC90 family.</text>
</comment>
<evidence type="ECO:0000256" key="7">
    <source>
        <dbReference type="ARBA" id="ARBA00023054"/>
    </source>
</evidence>
<dbReference type="Gene3D" id="1.20.5.340">
    <property type="match status" value="1"/>
</dbReference>
<dbReference type="PANTHER" id="PTHR14360">
    <property type="entry name" value="PROTEIN FMP32, MITOCHONDRIAL"/>
    <property type="match status" value="1"/>
</dbReference>
<dbReference type="PANTHER" id="PTHR14360:SF1">
    <property type="entry name" value="PROTEIN FMP32, MITOCHONDRIAL"/>
    <property type="match status" value="1"/>
</dbReference>
<dbReference type="Pfam" id="PF07798">
    <property type="entry name" value="CCDC90-like"/>
    <property type="match status" value="1"/>
</dbReference>
<evidence type="ECO:0000256" key="4">
    <source>
        <dbReference type="ARBA" id="ARBA00022692"/>
    </source>
</evidence>
<reference evidence="12" key="1">
    <citation type="journal article" date="2020" name="Stud. Mycol.">
        <title>101 Dothideomycetes genomes: a test case for predicting lifestyles and emergence of pathogens.</title>
        <authorList>
            <person name="Haridas S."/>
            <person name="Albert R."/>
            <person name="Binder M."/>
            <person name="Bloem J."/>
            <person name="Labutti K."/>
            <person name="Salamov A."/>
            <person name="Andreopoulos B."/>
            <person name="Baker S."/>
            <person name="Barry K."/>
            <person name="Bills G."/>
            <person name="Bluhm B."/>
            <person name="Cannon C."/>
            <person name="Castanera R."/>
            <person name="Culley D."/>
            <person name="Daum C."/>
            <person name="Ezra D."/>
            <person name="Gonzalez J."/>
            <person name="Henrissat B."/>
            <person name="Kuo A."/>
            <person name="Liang C."/>
            <person name="Lipzen A."/>
            <person name="Lutzoni F."/>
            <person name="Magnuson J."/>
            <person name="Mondo S."/>
            <person name="Nolan M."/>
            <person name="Ohm R."/>
            <person name="Pangilinan J."/>
            <person name="Park H.-J."/>
            <person name="Ramirez L."/>
            <person name="Alfaro M."/>
            <person name="Sun H."/>
            <person name="Tritt A."/>
            <person name="Yoshinaga Y."/>
            <person name="Zwiers L.-H."/>
            <person name="Turgeon B."/>
            <person name="Goodwin S."/>
            <person name="Spatafora J."/>
            <person name="Crous P."/>
            <person name="Grigoriev I."/>
        </authorList>
    </citation>
    <scope>NUCLEOTIDE SEQUENCE</scope>
    <source>
        <strain evidence="12">CBS 119687</strain>
    </source>
</reference>
<dbReference type="OrthoDB" id="889336at2759"/>
<feature type="coiled-coil region" evidence="10">
    <location>
        <begin position="178"/>
        <end position="245"/>
    </location>
</feature>
<evidence type="ECO:0000313" key="13">
    <source>
        <dbReference type="Proteomes" id="UP000799771"/>
    </source>
</evidence>
<evidence type="ECO:0000256" key="10">
    <source>
        <dbReference type="SAM" id="Coils"/>
    </source>
</evidence>
<accession>A0A6A6ATD2</accession>
<keyword evidence="4 11" id="KW-0812">Transmembrane</keyword>
<dbReference type="FunFam" id="1.20.5.340:FF:000018">
    <property type="entry name" value="Mitochondrial protein FMP32"/>
    <property type="match status" value="1"/>
</dbReference>
<evidence type="ECO:0000256" key="11">
    <source>
        <dbReference type="SAM" id="Phobius"/>
    </source>
</evidence>
<dbReference type="AlphaFoldDB" id="A0A6A6ATD2"/>
<comment type="subcellular location">
    <subcellularLocation>
        <location evidence="1">Membrane</location>
        <topology evidence="1">Single-pass membrane protein</topology>
    </subcellularLocation>
    <subcellularLocation>
        <location evidence="2">Mitochondrion</location>
    </subcellularLocation>
</comment>
<sequence length="273" mass="31202">MAVPSIQHTATAIPRFLLPQFSWAPRTVRPAASVVLERRRHHTRSSQAPPRRTASPIATALQQHTTQAWRKSSPQYAAGYASAREFSATAKQAKDHHFDTLKFVQRMKEEGFTDEQAEGMMRVLSDVIEESIQNLTRTMVLREDQEKATYTQKVDFAKLRSELLTADSTESSLTRASHERLTNELAKLNSRLRDEIQRTQASVRLDLNLEKGRIREEANVQELKLKETETRIEQETAQLRERLEAVKFSTLQWLMGVCTGTAALMLGVWRLLM</sequence>
<dbReference type="GeneID" id="54403518"/>
<keyword evidence="5" id="KW-0809">Transit peptide</keyword>
<name>A0A6A6ATD2_9PLEO</name>
<feature type="transmembrane region" description="Helical" evidence="11">
    <location>
        <begin position="251"/>
        <end position="272"/>
    </location>
</feature>
<evidence type="ECO:0000256" key="3">
    <source>
        <dbReference type="ARBA" id="ARBA00007224"/>
    </source>
</evidence>
<dbReference type="Proteomes" id="UP000799771">
    <property type="component" value="Unassembled WGS sequence"/>
</dbReference>
<evidence type="ECO:0000256" key="9">
    <source>
        <dbReference type="ARBA" id="ARBA00023136"/>
    </source>
</evidence>
<keyword evidence="8" id="KW-0496">Mitochondrion</keyword>
<evidence type="ECO:0000256" key="5">
    <source>
        <dbReference type="ARBA" id="ARBA00022946"/>
    </source>
</evidence>
<keyword evidence="9 11" id="KW-0472">Membrane</keyword>
<evidence type="ECO:0000256" key="2">
    <source>
        <dbReference type="ARBA" id="ARBA00004173"/>
    </source>
</evidence>
<evidence type="ECO:0000256" key="1">
    <source>
        <dbReference type="ARBA" id="ARBA00004167"/>
    </source>
</evidence>
<protein>
    <submittedName>
        <fullName evidence="12">DUF1640-domain-containing protein</fullName>
    </submittedName>
</protein>
<dbReference type="GO" id="GO:0005739">
    <property type="term" value="C:mitochondrion"/>
    <property type="evidence" value="ECO:0007669"/>
    <property type="project" value="UniProtKB-SubCell"/>
</dbReference>
<organism evidence="12 13">
    <name type="scientific">Dothidotthia symphoricarpi CBS 119687</name>
    <dbReference type="NCBI Taxonomy" id="1392245"/>
    <lineage>
        <taxon>Eukaryota</taxon>
        <taxon>Fungi</taxon>
        <taxon>Dikarya</taxon>
        <taxon>Ascomycota</taxon>
        <taxon>Pezizomycotina</taxon>
        <taxon>Dothideomycetes</taxon>
        <taxon>Pleosporomycetidae</taxon>
        <taxon>Pleosporales</taxon>
        <taxon>Dothidotthiaceae</taxon>
        <taxon>Dothidotthia</taxon>
    </lineage>
</organism>
<keyword evidence="6 11" id="KW-1133">Transmembrane helix</keyword>
<evidence type="ECO:0000256" key="8">
    <source>
        <dbReference type="ARBA" id="ARBA00023128"/>
    </source>
</evidence>
<dbReference type="GO" id="GO:0033617">
    <property type="term" value="P:mitochondrial respiratory chain complex IV assembly"/>
    <property type="evidence" value="ECO:0007669"/>
    <property type="project" value="TreeGrafter"/>
</dbReference>
<dbReference type="RefSeq" id="XP_033528602.1">
    <property type="nucleotide sequence ID" value="XM_033663086.1"/>
</dbReference>
<dbReference type="GO" id="GO:0016020">
    <property type="term" value="C:membrane"/>
    <property type="evidence" value="ECO:0007669"/>
    <property type="project" value="UniProtKB-SubCell"/>
</dbReference>
<dbReference type="EMBL" id="ML977498">
    <property type="protein sequence ID" value="KAF2134215.1"/>
    <property type="molecule type" value="Genomic_DNA"/>
</dbReference>
<keyword evidence="7 10" id="KW-0175">Coiled coil</keyword>
<evidence type="ECO:0000313" key="12">
    <source>
        <dbReference type="EMBL" id="KAF2134215.1"/>
    </source>
</evidence>